<dbReference type="CDD" id="cd06085">
    <property type="entry name" value="KOW_Spt5_5"/>
    <property type="match status" value="1"/>
</dbReference>
<dbReference type="SMART" id="SM00739">
    <property type="entry name" value="KOW"/>
    <property type="match status" value="5"/>
</dbReference>
<feature type="region of interest" description="Disordered" evidence="10">
    <location>
        <begin position="815"/>
        <end position="924"/>
    </location>
</feature>
<comment type="similarity">
    <text evidence="2 9">Belongs to the SPT5 family.</text>
</comment>
<feature type="compositionally biased region" description="Basic and acidic residues" evidence="10">
    <location>
        <begin position="65"/>
        <end position="81"/>
    </location>
</feature>
<feature type="region of interest" description="Disordered" evidence="10">
    <location>
        <begin position="375"/>
        <end position="397"/>
    </location>
</feature>
<dbReference type="GeneID" id="63813106"/>
<dbReference type="Pfam" id="PF23291">
    <property type="entry name" value="KOW4_SPT5"/>
    <property type="match status" value="1"/>
</dbReference>
<dbReference type="Pfam" id="PF23042">
    <property type="entry name" value="KOW1_SPT5"/>
    <property type="match status" value="1"/>
</dbReference>
<dbReference type="InterPro" id="IPR006645">
    <property type="entry name" value="NGN-like_dom"/>
</dbReference>
<dbReference type="InterPro" id="IPR005824">
    <property type="entry name" value="KOW"/>
</dbReference>
<evidence type="ECO:0000259" key="13">
    <source>
        <dbReference type="SMART" id="SM01104"/>
    </source>
</evidence>
<feature type="domain" description="Spt5 C-terminal" evidence="13">
    <location>
        <begin position="861"/>
        <end position="1013"/>
    </location>
</feature>
<keyword evidence="4" id="KW-0507">mRNA processing</keyword>
<evidence type="ECO:0000256" key="4">
    <source>
        <dbReference type="ARBA" id="ARBA00022664"/>
    </source>
</evidence>
<feature type="domain" description="NusG-like N-terminal" evidence="11">
    <location>
        <begin position="233"/>
        <end position="325"/>
    </location>
</feature>
<evidence type="ECO:0000313" key="14">
    <source>
        <dbReference type="EMBL" id="PTU24081.1"/>
    </source>
</evidence>
<dbReference type="Pfam" id="PF23284">
    <property type="entry name" value="KOW2_Spt5"/>
    <property type="match status" value="1"/>
</dbReference>
<dbReference type="InterPro" id="IPR036735">
    <property type="entry name" value="NGN_dom_sf"/>
</dbReference>
<dbReference type="InterPro" id="IPR041975">
    <property type="entry name" value="KOW_Spt5_2"/>
</dbReference>
<dbReference type="SUPFAM" id="SSF50104">
    <property type="entry name" value="Translation proteins SH3-like domain"/>
    <property type="match status" value="1"/>
</dbReference>
<dbReference type="InterPro" id="IPR024945">
    <property type="entry name" value="Spt5_C_dom"/>
</dbReference>
<dbReference type="SMART" id="SM00738">
    <property type="entry name" value="NGN"/>
    <property type="match status" value="1"/>
</dbReference>
<feature type="compositionally biased region" description="Basic and acidic residues" evidence="10">
    <location>
        <begin position="178"/>
        <end position="196"/>
    </location>
</feature>
<evidence type="ECO:0000256" key="7">
    <source>
        <dbReference type="ARBA" id="ARBA00024691"/>
    </source>
</evidence>
<evidence type="ECO:0000256" key="8">
    <source>
        <dbReference type="ARBA" id="ARBA00025870"/>
    </source>
</evidence>
<gene>
    <name evidence="14" type="ORF">P175DRAFT_0497194</name>
</gene>
<evidence type="ECO:0000256" key="9">
    <source>
        <dbReference type="PIRNR" id="PIRNR036945"/>
    </source>
</evidence>
<feature type="compositionally biased region" description="Basic and acidic residues" evidence="10">
    <location>
        <begin position="1066"/>
        <end position="1077"/>
    </location>
</feature>
<dbReference type="FunFam" id="2.30.30.30:FF:000029">
    <property type="entry name" value="Transcription elongation factor SPT5"/>
    <property type="match status" value="1"/>
</dbReference>
<dbReference type="CDD" id="cd06082">
    <property type="entry name" value="KOW_Spt5_2"/>
    <property type="match status" value="1"/>
</dbReference>
<dbReference type="InterPro" id="IPR041973">
    <property type="entry name" value="KOW_Spt5_1"/>
</dbReference>
<evidence type="ECO:0000256" key="3">
    <source>
        <dbReference type="ARBA" id="ARBA00020181"/>
    </source>
</evidence>
<dbReference type="RefSeq" id="XP_040755473.1">
    <property type="nucleotide sequence ID" value="XM_040896224.1"/>
</dbReference>
<name>A0A2T5M6B8_9EURO</name>
<evidence type="ECO:0000256" key="10">
    <source>
        <dbReference type="SAM" id="MobiDB-lite"/>
    </source>
</evidence>
<dbReference type="FunFam" id="2.30.30.30:FF:000054">
    <property type="entry name" value="Transcription elongation factor SPT5"/>
    <property type="match status" value="1"/>
</dbReference>
<dbReference type="InterPro" id="IPR041977">
    <property type="entry name" value="KOW_Spt5_4"/>
</dbReference>
<dbReference type="Pfam" id="PF03439">
    <property type="entry name" value="Spt5-NGN"/>
    <property type="match status" value="1"/>
</dbReference>
<dbReference type="CDD" id="cd06084">
    <property type="entry name" value="KOW_Spt5_4"/>
    <property type="match status" value="1"/>
</dbReference>
<dbReference type="FunFam" id="3.30.70.940:FF:000005">
    <property type="entry name" value="Transcription elongation factor SPT5"/>
    <property type="match status" value="1"/>
</dbReference>
<dbReference type="InterPro" id="IPR005100">
    <property type="entry name" value="NGN-domain"/>
</dbReference>
<dbReference type="Pfam" id="PF11942">
    <property type="entry name" value="Spt5_N"/>
    <property type="match status" value="1"/>
</dbReference>
<feature type="domain" description="KOW" evidence="12">
    <location>
        <begin position="757"/>
        <end position="784"/>
    </location>
</feature>
<dbReference type="GO" id="GO:0003729">
    <property type="term" value="F:mRNA binding"/>
    <property type="evidence" value="ECO:0007669"/>
    <property type="project" value="TreeGrafter"/>
</dbReference>
<dbReference type="InterPro" id="IPR041976">
    <property type="entry name" value="KOW_Spt5_3"/>
</dbReference>
<comment type="caution">
    <text evidence="14">The sequence shown here is derived from an EMBL/GenBank/DDBJ whole genome shotgun (WGS) entry which is preliminary data.</text>
</comment>
<reference evidence="14 15" key="1">
    <citation type="journal article" date="2018" name="Proc. Natl. Acad. Sci. U.S.A.">
        <title>Linking secondary metabolites to gene clusters through genome sequencing of six diverse Aspergillus species.</title>
        <authorList>
            <person name="Kaerboelling I."/>
            <person name="Vesth T.C."/>
            <person name="Frisvad J.C."/>
            <person name="Nybo J.L."/>
            <person name="Theobald S."/>
            <person name="Kuo A."/>
            <person name="Bowyer P."/>
            <person name="Matsuda Y."/>
            <person name="Mondo S."/>
            <person name="Lyhne E.K."/>
            <person name="Kogle M.E."/>
            <person name="Clum A."/>
            <person name="Lipzen A."/>
            <person name="Salamov A."/>
            <person name="Ngan C.Y."/>
            <person name="Daum C."/>
            <person name="Chiniquy J."/>
            <person name="Barry K."/>
            <person name="LaButti K."/>
            <person name="Haridas S."/>
            <person name="Simmons B.A."/>
            <person name="Magnuson J.K."/>
            <person name="Mortensen U.H."/>
            <person name="Larsen T.O."/>
            <person name="Grigoriev I.V."/>
            <person name="Baker S.E."/>
            <person name="Andersen M.R."/>
        </authorList>
    </citation>
    <scope>NUCLEOTIDE SEQUENCE [LARGE SCALE GENOMIC DNA]</scope>
    <source>
        <strain evidence="14 15">IBT 24754</strain>
    </source>
</reference>
<evidence type="ECO:0000313" key="15">
    <source>
        <dbReference type="Proteomes" id="UP000244073"/>
    </source>
</evidence>
<protein>
    <recommendedName>
        <fullName evidence="3 9">Transcription elongation factor SPT5</fullName>
    </recommendedName>
</protein>
<dbReference type="PIRSF" id="PIRSF036945">
    <property type="entry name" value="Spt5"/>
    <property type="match status" value="1"/>
</dbReference>
<accession>A0A2T5M6B8</accession>
<feature type="compositionally biased region" description="Low complexity" evidence="10">
    <location>
        <begin position="975"/>
        <end position="1005"/>
    </location>
</feature>
<feature type="domain" description="KOW" evidence="12">
    <location>
        <begin position="666"/>
        <end position="691"/>
    </location>
</feature>
<proteinExistence type="inferred from homology"/>
<feature type="compositionally biased region" description="Acidic residues" evidence="10">
    <location>
        <begin position="44"/>
        <end position="55"/>
    </location>
</feature>
<dbReference type="GO" id="GO:0032784">
    <property type="term" value="P:regulation of DNA-templated transcription elongation"/>
    <property type="evidence" value="ECO:0007669"/>
    <property type="project" value="InterPro"/>
</dbReference>
<dbReference type="InterPro" id="IPR039659">
    <property type="entry name" value="SPT5"/>
</dbReference>
<evidence type="ECO:0000259" key="11">
    <source>
        <dbReference type="SMART" id="SM00738"/>
    </source>
</evidence>
<keyword evidence="5 9" id="KW-0804">Transcription</keyword>
<feature type="compositionally biased region" description="Acidic residues" evidence="10">
    <location>
        <begin position="10"/>
        <end position="29"/>
    </location>
</feature>
<feature type="compositionally biased region" description="Acidic residues" evidence="10">
    <location>
        <begin position="97"/>
        <end position="119"/>
    </location>
</feature>
<dbReference type="FunFam" id="2.30.30.30:FF:000018">
    <property type="entry name" value="Transcription elongation factor SPT5"/>
    <property type="match status" value="1"/>
</dbReference>
<dbReference type="Gene3D" id="2.30.30.30">
    <property type="match status" value="3"/>
</dbReference>
<dbReference type="GO" id="GO:0006357">
    <property type="term" value="P:regulation of transcription by RNA polymerase II"/>
    <property type="evidence" value="ECO:0007669"/>
    <property type="project" value="InterPro"/>
</dbReference>
<dbReference type="Pfam" id="PF23290">
    <property type="entry name" value="KOW5_SPT5"/>
    <property type="match status" value="1"/>
</dbReference>
<feature type="domain" description="KOW" evidence="12">
    <location>
        <begin position="329"/>
        <end position="356"/>
    </location>
</feature>
<dbReference type="InterPro" id="IPR041978">
    <property type="entry name" value="KOW_Spt5_5"/>
</dbReference>
<sequence length="1077" mass="116044">MSRNLLDQDFGSEEEDDDFNPAPADDSDNENAVNHRSANRNRVEDDDDDDDDEDDVRVGGGRSQQRRDYSDDEAQDKRGGDDAEDDFDDDDGRRDDDNEGEEEDDDDEDEEEDNDDEDAVSGRPSKRRKRPGVQNFFEEEAGVDEDEDEAEDEEDELAEFGGEMHPDDMDALPAGAETDDRRHRQLDRQRELEASMDAEKQAQMLKERYGRNRAAASDAVVVPKRLLLPSVDDPSIWGVRCKAGKEREVVFAIQKRIEERPPGSRNPLKIISAFERGGAMSGYIYVEARRQADVMDALQDMMNVYPRTKMILVPVREMPDLLRVQKSEELNPGGWVRIKRGKYQSDLAQIEEVETNGLAVTVRLVPRLDYGMNEDSGAPVVDPKRKRPGANPAVARPPQRLFSEAEAKKKHGKYLSATSGLGGKSWSYLGETYFEGFLIKDMKVQHLITKNVHPRLEEVTMFARGAEDGTSNLDLASLAETLKNSTAEDSYLPGDPVEVFKGEQQGLVGRTSSTRGDIVTIQVTQGELAGQLIEAPVKTLRKRFREGDHVKVIGGSRYQDELGMVVQVKDDTVTLLSDMSMQEITVFSKDLRLSAETGVDGKLGMFDVHDLVQLDAATVACIVKVDRESLRVLDQNGSIRTILPTQVTNKITPRRDAVATDRNGAEIRHGDTVKEVYGEQRNGVILHIYRSFLFLHNKSQAENAGITVVRTTNVVTVSAKGGRSTGPDLSKMNPAMMRNGAPGSMMAPPPARNMGRDRLVGKTVLIKKGPYKGLVGIVKDTTDTQARVELHTKNKILSIPKELLVVKDPLTGQTIDISRGKGGPRVPHGNSAAPPSGWQASRTPMAAGDSSRTPAWGGAMSSRTPAWGGGGGGLGSRTPAWKADGSRTSNPYDGSRTAYGGTGSRTPAWNAGARTPYGGSSGSGSSDFDAFAAGSRTPAWGSANTGNRTPAWSMGGSSGGASSSNGTKESRGYDAPTPGAAYSAPTPGAYGGAPTPGASAPTPGAWAESAPTPGAFNAPTPGGPSRRAYDAPTPAADFDSRPYDAPTPAMGGAAATPAAFGDGDDGGPRYEEGTPSP</sequence>
<feature type="compositionally biased region" description="Acidic residues" evidence="10">
    <location>
        <begin position="137"/>
        <end position="158"/>
    </location>
</feature>
<dbReference type="CDD" id="cd09888">
    <property type="entry name" value="NGN_Euk"/>
    <property type="match status" value="1"/>
</dbReference>
<feature type="compositionally biased region" description="Low complexity" evidence="10">
    <location>
        <begin position="1044"/>
        <end position="1061"/>
    </location>
</feature>
<evidence type="ECO:0000256" key="2">
    <source>
        <dbReference type="ARBA" id="ARBA00006956"/>
    </source>
</evidence>
<dbReference type="CDD" id="cd06081">
    <property type="entry name" value="KOW_Spt5_1"/>
    <property type="match status" value="1"/>
</dbReference>
<keyword evidence="6 9" id="KW-0539">Nucleus</keyword>
<feature type="domain" description="KOW" evidence="12">
    <location>
        <begin position="490"/>
        <end position="517"/>
    </location>
</feature>
<feature type="region of interest" description="Disordered" evidence="10">
    <location>
        <begin position="938"/>
        <end position="1077"/>
    </location>
</feature>
<evidence type="ECO:0000256" key="5">
    <source>
        <dbReference type="ARBA" id="ARBA00023163"/>
    </source>
</evidence>
<dbReference type="InterPro" id="IPR014722">
    <property type="entry name" value="Rib_uL2_dom2"/>
</dbReference>
<comment type="function">
    <text evidence="7 9">The SPT4-SPT5 complex mediates both activation and inhibition of transcription elongation, and plays a role in pre-mRNA processing. This complex seems to be important for the stability of the RNA polymerase II elongation machinery on the chromatin template but not for the inherent ability of this machinery to translocate down the gene.</text>
</comment>
<dbReference type="OrthoDB" id="28901at2759"/>
<dbReference type="Pfam" id="PF12815">
    <property type="entry name" value="CTD"/>
    <property type="match status" value="1"/>
</dbReference>
<dbReference type="InterPro" id="IPR022581">
    <property type="entry name" value="Spt5_N"/>
</dbReference>
<comment type="subcellular location">
    <subcellularLocation>
        <location evidence="1 9">Nucleus</location>
    </subcellularLocation>
</comment>
<dbReference type="Proteomes" id="UP000244073">
    <property type="component" value="Unassembled WGS sequence"/>
</dbReference>
<dbReference type="InterPro" id="IPR008991">
    <property type="entry name" value="Translation_prot_SH3-like_sf"/>
</dbReference>
<comment type="subunit">
    <text evidence="8">Component of the SPT4-SPT5 complex. Interacts with RNA polymerase II.</text>
</comment>
<evidence type="ECO:0000259" key="12">
    <source>
        <dbReference type="SMART" id="SM00739"/>
    </source>
</evidence>
<dbReference type="GO" id="GO:0000785">
    <property type="term" value="C:chromatin"/>
    <property type="evidence" value="ECO:0007669"/>
    <property type="project" value="UniProtKB-ARBA"/>
</dbReference>
<feature type="domain" description="KOW" evidence="12">
    <location>
        <begin position="543"/>
        <end position="571"/>
    </location>
</feature>
<dbReference type="InterPro" id="IPR017071">
    <property type="entry name" value="TF_Spt5_eukaryote"/>
</dbReference>
<dbReference type="PANTHER" id="PTHR11125">
    <property type="entry name" value="SUPPRESSOR OF TY 5"/>
    <property type="match status" value="1"/>
</dbReference>
<dbReference type="Pfam" id="PF23037">
    <property type="entry name" value="KOWx_SPT5"/>
    <property type="match status" value="1"/>
</dbReference>
<dbReference type="InterPro" id="IPR039385">
    <property type="entry name" value="NGN_Euk"/>
</dbReference>
<dbReference type="CDD" id="cd06083">
    <property type="entry name" value="KOW_Spt5_3"/>
    <property type="match status" value="1"/>
</dbReference>
<dbReference type="VEuPathDB" id="FungiDB:P175DRAFT_0497194"/>
<dbReference type="AlphaFoldDB" id="A0A2T5M6B8"/>
<evidence type="ECO:0000256" key="1">
    <source>
        <dbReference type="ARBA" id="ARBA00004123"/>
    </source>
</evidence>
<feature type="region of interest" description="Disordered" evidence="10">
    <location>
        <begin position="1"/>
        <end position="196"/>
    </location>
</feature>
<dbReference type="PANTHER" id="PTHR11125:SF7">
    <property type="entry name" value="TRANSCRIPTION ELONGATION FACTOR SPT5"/>
    <property type="match status" value="1"/>
</dbReference>
<organism evidence="14 15">
    <name type="scientific">Aspergillus ochraceoroseus IBT 24754</name>
    <dbReference type="NCBI Taxonomy" id="1392256"/>
    <lineage>
        <taxon>Eukaryota</taxon>
        <taxon>Fungi</taxon>
        <taxon>Dikarya</taxon>
        <taxon>Ascomycota</taxon>
        <taxon>Pezizomycotina</taxon>
        <taxon>Eurotiomycetes</taxon>
        <taxon>Eurotiomycetidae</taxon>
        <taxon>Eurotiales</taxon>
        <taxon>Aspergillaceae</taxon>
        <taxon>Aspergillus</taxon>
        <taxon>Aspergillus subgen. Nidulantes</taxon>
    </lineage>
</organism>
<dbReference type="GO" id="GO:0006368">
    <property type="term" value="P:transcription elongation by RNA polymerase II"/>
    <property type="evidence" value="ECO:0007669"/>
    <property type="project" value="TreeGrafter"/>
</dbReference>
<dbReference type="SMART" id="SM01104">
    <property type="entry name" value="CTD"/>
    <property type="match status" value="1"/>
</dbReference>
<evidence type="ECO:0000256" key="6">
    <source>
        <dbReference type="ARBA" id="ARBA00023242"/>
    </source>
</evidence>
<dbReference type="EMBL" id="MSFN02000001">
    <property type="protein sequence ID" value="PTU24081.1"/>
    <property type="molecule type" value="Genomic_DNA"/>
</dbReference>
<dbReference type="InterPro" id="IPR057936">
    <property type="entry name" value="KOWx_Spt5"/>
</dbReference>
<dbReference type="GO" id="GO:0006397">
    <property type="term" value="P:mRNA processing"/>
    <property type="evidence" value="ECO:0007669"/>
    <property type="project" value="UniProtKB-KW"/>
</dbReference>
<dbReference type="Gene3D" id="3.30.70.940">
    <property type="entry name" value="NusG, N-terminal domain"/>
    <property type="match status" value="1"/>
</dbReference>
<dbReference type="GO" id="GO:0032044">
    <property type="term" value="C:DSIF complex"/>
    <property type="evidence" value="ECO:0007669"/>
    <property type="project" value="TreeGrafter"/>
</dbReference>